<dbReference type="AlphaFoldDB" id="A0AAD6U7L8"/>
<protein>
    <submittedName>
        <fullName evidence="1">Uncharacterized protein</fullName>
    </submittedName>
</protein>
<accession>A0AAD6U7L8</accession>
<proteinExistence type="predicted"/>
<dbReference type="Proteomes" id="UP001222325">
    <property type="component" value="Unassembled WGS sequence"/>
</dbReference>
<reference evidence="1" key="1">
    <citation type="submission" date="2023-03" db="EMBL/GenBank/DDBJ databases">
        <title>Massive genome expansion in bonnet fungi (Mycena s.s.) driven by repeated elements and novel gene families across ecological guilds.</title>
        <authorList>
            <consortium name="Lawrence Berkeley National Laboratory"/>
            <person name="Harder C.B."/>
            <person name="Miyauchi S."/>
            <person name="Viragh M."/>
            <person name="Kuo A."/>
            <person name="Thoen E."/>
            <person name="Andreopoulos B."/>
            <person name="Lu D."/>
            <person name="Skrede I."/>
            <person name="Drula E."/>
            <person name="Henrissat B."/>
            <person name="Morin E."/>
            <person name="Kohler A."/>
            <person name="Barry K."/>
            <person name="LaButti K."/>
            <person name="Morin E."/>
            <person name="Salamov A."/>
            <person name="Lipzen A."/>
            <person name="Mereny Z."/>
            <person name="Hegedus B."/>
            <person name="Baldrian P."/>
            <person name="Stursova M."/>
            <person name="Weitz H."/>
            <person name="Taylor A."/>
            <person name="Grigoriev I.V."/>
            <person name="Nagy L.G."/>
            <person name="Martin F."/>
            <person name="Kauserud H."/>
        </authorList>
    </citation>
    <scope>NUCLEOTIDE SEQUENCE</scope>
    <source>
        <strain evidence="1">CBHHK173m</strain>
    </source>
</reference>
<feature type="non-terminal residue" evidence="1">
    <location>
        <position position="189"/>
    </location>
</feature>
<comment type="caution">
    <text evidence="1">The sequence shown here is derived from an EMBL/GenBank/DDBJ whole genome shotgun (WGS) entry which is preliminary data.</text>
</comment>
<organism evidence="1 2">
    <name type="scientific">Mycena belliarum</name>
    <dbReference type="NCBI Taxonomy" id="1033014"/>
    <lineage>
        <taxon>Eukaryota</taxon>
        <taxon>Fungi</taxon>
        <taxon>Dikarya</taxon>
        <taxon>Basidiomycota</taxon>
        <taxon>Agaricomycotina</taxon>
        <taxon>Agaricomycetes</taxon>
        <taxon>Agaricomycetidae</taxon>
        <taxon>Agaricales</taxon>
        <taxon>Marasmiineae</taxon>
        <taxon>Mycenaceae</taxon>
        <taxon>Mycena</taxon>
    </lineage>
</organism>
<keyword evidence="2" id="KW-1185">Reference proteome</keyword>
<sequence length="189" mass="21657">LGAREQGYTGTIHDYNSYVAKRTEFFQSPRGPLAASAGGIIGRLARLTIKDLDTEILLFEEIDEETSDRQIISSKGGALYHDCLTPEEEDLICGVYPVHLTSGHQTQRLSWWPQPAAFFTSGFHCGWWSPRCEDWFIAQLRKMEEGQGRLLTQNAWKAQMRFHRQAHKLFQRHESLSVSFLNASSEVRR</sequence>
<evidence type="ECO:0000313" key="1">
    <source>
        <dbReference type="EMBL" id="KAJ7092014.1"/>
    </source>
</evidence>
<dbReference type="EMBL" id="JARJCN010000019">
    <property type="protein sequence ID" value="KAJ7092014.1"/>
    <property type="molecule type" value="Genomic_DNA"/>
</dbReference>
<gene>
    <name evidence="1" type="ORF">B0H15DRAFT_777734</name>
</gene>
<name>A0AAD6U7L8_9AGAR</name>
<evidence type="ECO:0000313" key="2">
    <source>
        <dbReference type="Proteomes" id="UP001222325"/>
    </source>
</evidence>